<dbReference type="GO" id="GO:0000976">
    <property type="term" value="F:transcription cis-regulatory region binding"/>
    <property type="evidence" value="ECO:0007669"/>
    <property type="project" value="TreeGrafter"/>
</dbReference>
<dbReference type="GO" id="GO:0045944">
    <property type="term" value="P:positive regulation of transcription by RNA polymerase II"/>
    <property type="evidence" value="ECO:0007669"/>
    <property type="project" value="TreeGrafter"/>
</dbReference>
<dbReference type="PANTHER" id="PTHR37534:SF49">
    <property type="entry name" value="LYSINE BIOSYNTHESIS REGULATORY PROTEIN LYS14"/>
    <property type="match status" value="1"/>
</dbReference>
<evidence type="ECO:0000313" key="3">
    <source>
        <dbReference type="EMBL" id="SGZ58003.1"/>
    </source>
</evidence>
<comment type="subcellular location">
    <subcellularLocation>
        <location evidence="1">Nucleus</location>
    </subcellularLocation>
</comment>
<organism evidence="3 4">
    <name type="scientific">Sungouiella intermedia</name>
    <dbReference type="NCBI Taxonomy" id="45354"/>
    <lineage>
        <taxon>Eukaryota</taxon>
        <taxon>Fungi</taxon>
        <taxon>Dikarya</taxon>
        <taxon>Ascomycota</taxon>
        <taxon>Saccharomycotina</taxon>
        <taxon>Pichiomycetes</taxon>
        <taxon>Metschnikowiaceae</taxon>
        <taxon>Sungouiella</taxon>
    </lineage>
</organism>
<dbReference type="Proteomes" id="UP000182334">
    <property type="component" value="Chromosome VII"/>
</dbReference>
<evidence type="ECO:0000256" key="2">
    <source>
        <dbReference type="ARBA" id="ARBA00023242"/>
    </source>
</evidence>
<dbReference type="Pfam" id="PF11951">
    <property type="entry name" value="Fungal_trans_2"/>
    <property type="match status" value="1"/>
</dbReference>
<dbReference type="InterPro" id="IPR021858">
    <property type="entry name" value="Fun_TF"/>
</dbReference>
<evidence type="ECO:0000313" key="4">
    <source>
        <dbReference type="Proteomes" id="UP000182334"/>
    </source>
</evidence>
<name>A0A1L0C3C1_9ASCO</name>
<keyword evidence="4" id="KW-1185">Reference proteome</keyword>
<dbReference type="STRING" id="45354.A0A1L0C3C1"/>
<dbReference type="PANTHER" id="PTHR37534">
    <property type="entry name" value="TRANSCRIPTIONAL ACTIVATOR PROTEIN UGA3"/>
    <property type="match status" value="1"/>
</dbReference>
<accession>A0A1L0C3C1</accession>
<dbReference type="AlphaFoldDB" id="A0A1L0C3C1"/>
<gene>
    <name evidence="3" type="ORF">SAMEA4029010_CIC11G00000001547</name>
</gene>
<sequence length="431" mass="49918">MEFYNAITKCQSISVSKFFPTTRKCKLQLENGLSNGNGPRDKEEEHLFEYYVEVICRRKVFSDSLFNEFRAVTIPRSGMSSSLFQSIMAIAASDMERNNPARSDYYRLLTLKYQNNAIDLLYNSLDNPDPKCMTVLIITIIILCSLEIGDNATGRWVNHLQEACLVMQSIEDEQILSSTVLLFGYRYFALRYYLLLTTLNQEHYLKFTSNTPLRMIESFFDSNIIDHLFGCCPKLIFLIHNIVKLKNSPQEDKRDSIFQIYNELEEIEQVDLEDDERLTSCAQLYLNITKVYFQNLFKIDICQLGARYPSIELKPTDSIITESFQLFHKLTDINRENSALLPTWTLFIMATNGSHQIDDTLRVNVLQIFDKMERLWPKASPAVIRTAIELIWKSQDLGFVEQTNMTSLARREFSPSWQDVICSSGMKLALT</sequence>
<evidence type="ECO:0000256" key="1">
    <source>
        <dbReference type="ARBA" id="ARBA00004123"/>
    </source>
</evidence>
<proteinExistence type="predicted"/>
<protein>
    <submittedName>
        <fullName evidence="3">CIC11C00000001547</fullName>
    </submittedName>
</protein>
<dbReference type="EMBL" id="LT635762">
    <property type="protein sequence ID" value="SGZ58003.1"/>
    <property type="molecule type" value="Genomic_DNA"/>
</dbReference>
<reference evidence="3 4" key="1">
    <citation type="submission" date="2016-10" db="EMBL/GenBank/DDBJ databases">
        <authorList>
            <person name="de Groot N.N."/>
        </authorList>
    </citation>
    <scope>NUCLEOTIDE SEQUENCE [LARGE SCALE GENOMIC DNA]</scope>
    <source>
        <strain evidence="3 4">CBS 141442</strain>
    </source>
</reference>
<dbReference type="GO" id="GO:0005634">
    <property type="term" value="C:nucleus"/>
    <property type="evidence" value="ECO:0007669"/>
    <property type="project" value="UniProtKB-SubCell"/>
</dbReference>
<dbReference type="GO" id="GO:0003700">
    <property type="term" value="F:DNA-binding transcription factor activity"/>
    <property type="evidence" value="ECO:0007669"/>
    <property type="project" value="TreeGrafter"/>
</dbReference>
<keyword evidence="2" id="KW-0539">Nucleus</keyword>
<dbReference type="OrthoDB" id="5418899at2759"/>